<accession>F5YRN9</accession>
<gene>
    <name evidence="6" type="ordered locus">JDM601_3830</name>
</gene>
<sequence>MAAKRRSSADVRAELLVAASHLFATRGWAGTSTKEIADRAGTYETSLYTHFGSKSGIFTAAVVEPFHEFIESFRATLATDHDAPEDALARAFVRDLYGTLEKHREAATAFVLATQEPEAREALSAARTALESVFDDLNTSGRARAEHLGIPGPGRPLTQRLMVGTVVAASVFAPWLFSDALDASKSDIQEAMVEMFLYGITDAGRARPESPKR</sequence>
<evidence type="ECO:0000256" key="3">
    <source>
        <dbReference type="ARBA" id="ARBA00023163"/>
    </source>
</evidence>
<dbReference type="EMBL" id="CP002329">
    <property type="protein sequence ID" value="AEF37830.1"/>
    <property type="molecule type" value="Genomic_DNA"/>
</dbReference>
<proteinExistence type="predicted"/>
<dbReference type="Pfam" id="PF00440">
    <property type="entry name" value="TetR_N"/>
    <property type="match status" value="1"/>
</dbReference>
<evidence type="ECO:0000313" key="7">
    <source>
        <dbReference type="Proteomes" id="UP000009224"/>
    </source>
</evidence>
<dbReference type="SUPFAM" id="SSF46689">
    <property type="entry name" value="Homeodomain-like"/>
    <property type="match status" value="1"/>
</dbReference>
<dbReference type="PANTHER" id="PTHR47506:SF1">
    <property type="entry name" value="HTH-TYPE TRANSCRIPTIONAL REGULATOR YJDC"/>
    <property type="match status" value="1"/>
</dbReference>
<name>F5YRN9_MYCSD</name>
<dbReference type="Proteomes" id="UP000009224">
    <property type="component" value="Chromosome"/>
</dbReference>
<dbReference type="GO" id="GO:0003677">
    <property type="term" value="F:DNA binding"/>
    <property type="evidence" value="ECO:0007669"/>
    <property type="project" value="UniProtKB-UniRule"/>
</dbReference>
<dbReference type="RefSeq" id="WP_013830753.1">
    <property type="nucleotide sequence ID" value="NC_015576.1"/>
</dbReference>
<dbReference type="PRINTS" id="PR00455">
    <property type="entry name" value="HTHTETR"/>
</dbReference>
<evidence type="ECO:0000259" key="5">
    <source>
        <dbReference type="PROSITE" id="PS50977"/>
    </source>
</evidence>
<keyword evidence="7" id="KW-1185">Reference proteome</keyword>
<protein>
    <submittedName>
        <fullName evidence="6">TetR family transcriptional regulator</fullName>
    </submittedName>
</protein>
<dbReference type="KEGG" id="mjd:JDM601_3830"/>
<dbReference type="InterPro" id="IPR009057">
    <property type="entry name" value="Homeodomain-like_sf"/>
</dbReference>
<dbReference type="Gene3D" id="1.10.357.10">
    <property type="entry name" value="Tetracycline Repressor, domain 2"/>
    <property type="match status" value="1"/>
</dbReference>
<dbReference type="AlphaFoldDB" id="F5YRN9"/>
<evidence type="ECO:0000256" key="1">
    <source>
        <dbReference type="ARBA" id="ARBA00023015"/>
    </source>
</evidence>
<dbReference type="OrthoDB" id="9805134at2"/>
<evidence type="ECO:0000313" key="6">
    <source>
        <dbReference type="EMBL" id="AEF37830.1"/>
    </source>
</evidence>
<keyword evidence="1" id="KW-0805">Transcription regulation</keyword>
<dbReference type="HOGENOM" id="CLU_069356_27_3_11"/>
<dbReference type="Gene3D" id="1.10.10.60">
    <property type="entry name" value="Homeodomain-like"/>
    <property type="match status" value="1"/>
</dbReference>
<evidence type="ECO:0000256" key="2">
    <source>
        <dbReference type="ARBA" id="ARBA00023125"/>
    </source>
</evidence>
<feature type="domain" description="HTH tetR-type" evidence="5">
    <location>
        <begin position="9"/>
        <end position="69"/>
    </location>
</feature>
<keyword evidence="3" id="KW-0804">Transcription</keyword>
<dbReference type="PROSITE" id="PS50977">
    <property type="entry name" value="HTH_TETR_2"/>
    <property type="match status" value="1"/>
</dbReference>
<evidence type="ECO:0000256" key="4">
    <source>
        <dbReference type="PROSITE-ProRule" id="PRU00335"/>
    </source>
</evidence>
<dbReference type="PANTHER" id="PTHR47506">
    <property type="entry name" value="TRANSCRIPTIONAL REGULATORY PROTEIN"/>
    <property type="match status" value="1"/>
</dbReference>
<organism evidence="6 7">
    <name type="scientific">Mycolicibacter sinensis (strain JDM601)</name>
    <name type="common">Mycobacterium sinense</name>
    <dbReference type="NCBI Taxonomy" id="875328"/>
    <lineage>
        <taxon>Bacteria</taxon>
        <taxon>Bacillati</taxon>
        <taxon>Actinomycetota</taxon>
        <taxon>Actinomycetes</taxon>
        <taxon>Mycobacteriales</taxon>
        <taxon>Mycobacteriaceae</taxon>
        <taxon>Mycolicibacter</taxon>
    </lineage>
</organism>
<reference evidence="6 7" key="1">
    <citation type="journal article" date="2011" name="J. Bacteriol.">
        <title>Complete genome sequence of a novel clinical isolate, the nontuberculous Mycobacterium strain JDM601.</title>
        <authorList>
            <person name="Zhang Z.Y."/>
            <person name="Sun Z.Q."/>
            <person name="Wang Z.L."/>
            <person name="Wen Z.L."/>
            <person name="Sun Q.W."/>
            <person name="Zhu Z.Q."/>
            <person name="Song Y.Z."/>
            <person name="Zhao J.W."/>
            <person name="Wang H.H."/>
            <person name="Zhang S.L."/>
            <person name="Guo X.K."/>
        </authorList>
    </citation>
    <scope>NUCLEOTIDE SEQUENCE [LARGE SCALE GENOMIC DNA]</scope>
    <source>
        <strain evidence="6 7">JDM601</strain>
    </source>
</reference>
<keyword evidence="2 4" id="KW-0238">DNA-binding</keyword>
<feature type="DNA-binding region" description="H-T-H motif" evidence="4">
    <location>
        <begin position="32"/>
        <end position="51"/>
    </location>
</feature>
<dbReference type="InterPro" id="IPR001647">
    <property type="entry name" value="HTH_TetR"/>
</dbReference>
<dbReference type="eggNOG" id="COG1309">
    <property type="taxonomic scope" value="Bacteria"/>
</dbReference>